<comment type="caution">
    <text evidence="5">The sequence shown here is derived from an EMBL/GenBank/DDBJ whole genome shotgun (WGS) entry which is preliminary data.</text>
</comment>
<proteinExistence type="predicted"/>
<accession>A0AAN8SYA9</accession>
<evidence type="ECO:0000313" key="6">
    <source>
        <dbReference type="Proteomes" id="UP001371456"/>
    </source>
</evidence>
<dbReference type="InterPro" id="IPR013819">
    <property type="entry name" value="LipOase_C"/>
</dbReference>
<dbReference type="GO" id="GO:0046872">
    <property type="term" value="F:metal ion binding"/>
    <property type="evidence" value="ECO:0007669"/>
    <property type="project" value="UniProtKB-KW"/>
</dbReference>
<dbReference type="EMBL" id="JBANQN010000010">
    <property type="protein sequence ID" value="KAK6778083.1"/>
    <property type="molecule type" value="Genomic_DNA"/>
</dbReference>
<keyword evidence="2" id="KW-0223">Dioxygenase</keyword>
<dbReference type="PANTHER" id="PTHR11771">
    <property type="entry name" value="LIPOXYGENASE"/>
    <property type="match status" value="1"/>
</dbReference>
<evidence type="ECO:0000256" key="2">
    <source>
        <dbReference type="ARBA" id="ARBA00022964"/>
    </source>
</evidence>
<name>A0AAN8SYA9_SOLBU</name>
<sequence>MHPIYRLLFPHFRYTMEINGTGREALINANGVIESAFSPGKYSMELSSVAYDLEWRFDREAVPEDLIRRKLYFMSKAHQTKELQAWWSEIKNVGHGDKKDEPWWPELKTPNDLIGIVTTVIWVASGHHARVNFGQYSYAGYFPNRPTIARSKMPTEDPTDEEWEDFLNRPEEALLKCFPSQLLATTIIAVLDVLLNHSPDEEYVGTNIEPFWKDEPVINAAFDVFLGKLKELEGVIDARNADSNLKNRNGAGVMPYELLKPFSEPGITGKGVPYSISI</sequence>
<dbReference type="SUPFAM" id="SSF48484">
    <property type="entry name" value="Lipoxigenase"/>
    <property type="match status" value="1"/>
</dbReference>
<dbReference type="InterPro" id="IPR000907">
    <property type="entry name" value="LipOase"/>
</dbReference>
<dbReference type="PROSITE" id="PS51393">
    <property type="entry name" value="LIPOXYGENASE_3"/>
    <property type="match status" value="1"/>
</dbReference>
<keyword evidence="3" id="KW-0560">Oxidoreductase</keyword>
<dbReference type="InterPro" id="IPR036226">
    <property type="entry name" value="LipOase_C_sf"/>
</dbReference>
<dbReference type="InterPro" id="IPR020834">
    <property type="entry name" value="LipOase_CS"/>
</dbReference>
<dbReference type="GO" id="GO:0034440">
    <property type="term" value="P:lipid oxidation"/>
    <property type="evidence" value="ECO:0007669"/>
    <property type="project" value="InterPro"/>
</dbReference>
<evidence type="ECO:0000259" key="4">
    <source>
        <dbReference type="PROSITE" id="PS51393"/>
    </source>
</evidence>
<dbReference type="AlphaFoldDB" id="A0AAN8SYA9"/>
<reference evidence="5 6" key="1">
    <citation type="submission" date="2024-02" db="EMBL/GenBank/DDBJ databases">
        <title>de novo genome assembly of Solanum bulbocastanum strain 11H21.</title>
        <authorList>
            <person name="Hosaka A.J."/>
        </authorList>
    </citation>
    <scope>NUCLEOTIDE SEQUENCE [LARGE SCALE GENOMIC DNA]</scope>
    <source>
        <tissue evidence="5">Young leaves</tissue>
    </source>
</reference>
<keyword evidence="1" id="KW-0479">Metal-binding</keyword>
<dbReference type="Proteomes" id="UP001371456">
    <property type="component" value="Unassembled WGS sequence"/>
</dbReference>
<feature type="domain" description="Lipoxygenase" evidence="4">
    <location>
        <begin position="1"/>
        <end position="278"/>
    </location>
</feature>
<protein>
    <recommendedName>
        <fullName evidence="4">Lipoxygenase domain-containing protein</fullName>
    </recommendedName>
</protein>
<evidence type="ECO:0000313" key="5">
    <source>
        <dbReference type="EMBL" id="KAK6778083.1"/>
    </source>
</evidence>
<dbReference type="Pfam" id="PF00305">
    <property type="entry name" value="Lipoxygenase"/>
    <property type="match status" value="2"/>
</dbReference>
<dbReference type="PROSITE" id="PS00081">
    <property type="entry name" value="LIPOXYGENASE_2"/>
    <property type="match status" value="1"/>
</dbReference>
<keyword evidence="6" id="KW-1185">Reference proteome</keyword>
<dbReference type="GO" id="GO:0016702">
    <property type="term" value="F:oxidoreductase activity, acting on single donors with incorporation of molecular oxygen, incorporation of two atoms of oxygen"/>
    <property type="evidence" value="ECO:0007669"/>
    <property type="project" value="InterPro"/>
</dbReference>
<gene>
    <name evidence="5" type="ORF">RDI58_024801</name>
</gene>
<evidence type="ECO:0000256" key="3">
    <source>
        <dbReference type="ARBA" id="ARBA00023002"/>
    </source>
</evidence>
<dbReference type="Gene3D" id="1.20.245.10">
    <property type="entry name" value="Lipoxygenase-1, Domain 5"/>
    <property type="match status" value="2"/>
</dbReference>
<organism evidence="5 6">
    <name type="scientific">Solanum bulbocastanum</name>
    <name type="common">Wild potato</name>
    <dbReference type="NCBI Taxonomy" id="147425"/>
    <lineage>
        <taxon>Eukaryota</taxon>
        <taxon>Viridiplantae</taxon>
        <taxon>Streptophyta</taxon>
        <taxon>Embryophyta</taxon>
        <taxon>Tracheophyta</taxon>
        <taxon>Spermatophyta</taxon>
        <taxon>Magnoliopsida</taxon>
        <taxon>eudicotyledons</taxon>
        <taxon>Gunneridae</taxon>
        <taxon>Pentapetalae</taxon>
        <taxon>asterids</taxon>
        <taxon>lamiids</taxon>
        <taxon>Solanales</taxon>
        <taxon>Solanaceae</taxon>
        <taxon>Solanoideae</taxon>
        <taxon>Solaneae</taxon>
        <taxon>Solanum</taxon>
    </lineage>
</organism>
<evidence type="ECO:0000256" key="1">
    <source>
        <dbReference type="ARBA" id="ARBA00022723"/>
    </source>
</evidence>